<name>A0A3S5CRP1_9PLAT</name>
<reference evidence="3" key="1">
    <citation type="submission" date="2018-11" db="EMBL/GenBank/DDBJ databases">
        <authorList>
            <consortium name="Pathogen Informatics"/>
        </authorList>
    </citation>
    <scope>NUCLEOTIDE SEQUENCE</scope>
</reference>
<keyword evidence="2" id="KW-0732">Signal</keyword>
<dbReference type="Proteomes" id="UP000784294">
    <property type="component" value="Unassembled WGS sequence"/>
</dbReference>
<organism evidence="3 4">
    <name type="scientific">Protopolystoma xenopodis</name>
    <dbReference type="NCBI Taxonomy" id="117903"/>
    <lineage>
        <taxon>Eukaryota</taxon>
        <taxon>Metazoa</taxon>
        <taxon>Spiralia</taxon>
        <taxon>Lophotrochozoa</taxon>
        <taxon>Platyhelminthes</taxon>
        <taxon>Monogenea</taxon>
        <taxon>Polyopisthocotylea</taxon>
        <taxon>Polystomatidea</taxon>
        <taxon>Polystomatidae</taxon>
        <taxon>Protopolystoma</taxon>
    </lineage>
</organism>
<sequence>MAIVQPLACPPPPSSSLSPRLPLLLLLLFLRLISAGSHAPVVHLCQTWDGLRRLSQTHLTGQASRTASQLAEEPQSWSPAQRRFELIVSSQQKYNSSDKGLELRGCLRPAPRAEGPGSV</sequence>
<dbReference type="AlphaFoldDB" id="A0A3S5CRP1"/>
<evidence type="ECO:0000256" key="2">
    <source>
        <dbReference type="SAM" id="SignalP"/>
    </source>
</evidence>
<evidence type="ECO:0000256" key="1">
    <source>
        <dbReference type="SAM" id="MobiDB-lite"/>
    </source>
</evidence>
<accession>A0A3S5CRP1</accession>
<dbReference type="EMBL" id="CAAALY010275541">
    <property type="protein sequence ID" value="VEL42630.1"/>
    <property type="molecule type" value="Genomic_DNA"/>
</dbReference>
<keyword evidence="4" id="KW-1185">Reference proteome</keyword>
<evidence type="ECO:0000313" key="3">
    <source>
        <dbReference type="EMBL" id="VEL42630.1"/>
    </source>
</evidence>
<comment type="caution">
    <text evidence="3">The sequence shown here is derived from an EMBL/GenBank/DDBJ whole genome shotgun (WGS) entry which is preliminary data.</text>
</comment>
<gene>
    <name evidence="3" type="ORF">PXEA_LOCUS36070</name>
</gene>
<feature type="chain" id="PRO_5018781681" evidence="2">
    <location>
        <begin position="36"/>
        <end position="119"/>
    </location>
</feature>
<feature type="region of interest" description="Disordered" evidence="1">
    <location>
        <begin position="93"/>
        <end position="119"/>
    </location>
</feature>
<evidence type="ECO:0000313" key="4">
    <source>
        <dbReference type="Proteomes" id="UP000784294"/>
    </source>
</evidence>
<proteinExistence type="predicted"/>
<protein>
    <submittedName>
        <fullName evidence="3">Uncharacterized protein</fullName>
    </submittedName>
</protein>
<feature type="signal peptide" evidence="2">
    <location>
        <begin position="1"/>
        <end position="35"/>
    </location>
</feature>